<reference evidence="1 2" key="1">
    <citation type="submission" date="2018-07" db="EMBL/GenBank/DDBJ databases">
        <title>A high quality draft genome assembly of the barn swallow (H. rustica rustica).</title>
        <authorList>
            <person name="Formenti G."/>
            <person name="Chiara M."/>
            <person name="Poveda L."/>
            <person name="Francoijs K.-J."/>
            <person name="Bonisoli-Alquati A."/>
            <person name="Canova L."/>
            <person name="Gianfranceschi L."/>
            <person name="Horner D.S."/>
            <person name="Saino N."/>
        </authorList>
    </citation>
    <scope>NUCLEOTIDE SEQUENCE [LARGE SCALE GENOMIC DNA]</scope>
    <source>
        <strain evidence="1">Chelidonia</strain>
        <tissue evidence="1">Blood</tissue>
    </source>
</reference>
<dbReference type="AlphaFoldDB" id="A0A3M0KPH4"/>
<sequence>MRIPGAESRHHKQTKRIKDICPGLAYVVQDAVDVCTLLEWQLEAGGEDPGKPEKVSVDKNKRVNCGKCERD</sequence>
<gene>
    <name evidence="1" type="ORF">DUI87_07135</name>
</gene>
<proteinExistence type="predicted"/>
<keyword evidence="2" id="KW-1185">Reference proteome</keyword>
<accession>A0A3M0KPH4</accession>
<name>A0A3M0KPH4_HIRRU</name>
<protein>
    <submittedName>
        <fullName evidence="1">Uncharacterized protein</fullName>
    </submittedName>
</protein>
<evidence type="ECO:0000313" key="1">
    <source>
        <dbReference type="EMBL" id="RMC14956.1"/>
    </source>
</evidence>
<comment type="caution">
    <text evidence="1">The sequence shown here is derived from an EMBL/GenBank/DDBJ whole genome shotgun (WGS) entry which is preliminary data.</text>
</comment>
<dbReference type="EMBL" id="QRBI01000104">
    <property type="protein sequence ID" value="RMC14956.1"/>
    <property type="molecule type" value="Genomic_DNA"/>
</dbReference>
<organism evidence="1 2">
    <name type="scientific">Hirundo rustica rustica</name>
    <dbReference type="NCBI Taxonomy" id="333673"/>
    <lineage>
        <taxon>Eukaryota</taxon>
        <taxon>Metazoa</taxon>
        <taxon>Chordata</taxon>
        <taxon>Craniata</taxon>
        <taxon>Vertebrata</taxon>
        <taxon>Euteleostomi</taxon>
        <taxon>Archelosauria</taxon>
        <taxon>Archosauria</taxon>
        <taxon>Dinosauria</taxon>
        <taxon>Saurischia</taxon>
        <taxon>Theropoda</taxon>
        <taxon>Coelurosauria</taxon>
        <taxon>Aves</taxon>
        <taxon>Neognathae</taxon>
        <taxon>Neoaves</taxon>
        <taxon>Telluraves</taxon>
        <taxon>Australaves</taxon>
        <taxon>Passeriformes</taxon>
        <taxon>Sylvioidea</taxon>
        <taxon>Hirundinidae</taxon>
        <taxon>Hirundo</taxon>
    </lineage>
</organism>
<dbReference type="Proteomes" id="UP000269221">
    <property type="component" value="Unassembled WGS sequence"/>
</dbReference>
<evidence type="ECO:0000313" key="2">
    <source>
        <dbReference type="Proteomes" id="UP000269221"/>
    </source>
</evidence>